<dbReference type="WBParaSite" id="Hba_02082">
    <property type="protein sequence ID" value="Hba_02082"/>
    <property type="gene ID" value="Hba_02082"/>
</dbReference>
<protein>
    <submittedName>
        <fullName evidence="2">Secreted protein</fullName>
    </submittedName>
</protein>
<name>A0A1I7WBJ8_HETBA</name>
<proteinExistence type="predicted"/>
<dbReference type="AlphaFoldDB" id="A0A1I7WBJ8"/>
<evidence type="ECO:0000313" key="2">
    <source>
        <dbReference type="WBParaSite" id="Hba_02082"/>
    </source>
</evidence>
<sequence length="79" mass="8815">MLRSGSFIWARVCFRATVSNSSGCFHTSTSSLSLLKAKPHEDEMPVLEAASISARPHLVIDLGKKRLRRKEMNIVGKFI</sequence>
<accession>A0A1I7WBJ8</accession>
<evidence type="ECO:0000313" key="1">
    <source>
        <dbReference type="Proteomes" id="UP000095283"/>
    </source>
</evidence>
<dbReference type="Proteomes" id="UP000095283">
    <property type="component" value="Unplaced"/>
</dbReference>
<reference evidence="2" key="1">
    <citation type="submission" date="2016-11" db="UniProtKB">
        <authorList>
            <consortium name="WormBaseParasite"/>
        </authorList>
    </citation>
    <scope>IDENTIFICATION</scope>
</reference>
<organism evidence="1 2">
    <name type="scientific">Heterorhabditis bacteriophora</name>
    <name type="common">Entomopathogenic nematode worm</name>
    <dbReference type="NCBI Taxonomy" id="37862"/>
    <lineage>
        <taxon>Eukaryota</taxon>
        <taxon>Metazoa</taxon>
        <taxon>Ecdysozoa</taxon>
        <taxon>Nematoda</taxon>
        <taxon>Chromadorea</taxon>
        <taxon>Rhabditida</taxon>
        <taxon>Rhabditina</taxon>
        <taxon>Rhabditomorpha</taxon>
        <taxon>Strongyloidea</taxon>
        <taxon>Heterorhabditidae</taxon>
        <taxon>Heterorhabditis</taxon>
    </lineage>
</organism>
<keyword evidence="1" id="KW-1185">Reference proteome</keyword>